<dbReference type="InterPro" id="IPR007016">
    <property type="entry name" value="O-antigen_ligase-rel_domated"/>
</dbReference>
<keyword evidence="2 5" id="KW-0812">Transmembrane</keyword>
<organism evidence="7 8">
    <name type="scientific">Candidatus Gottesmanbacteria bacterium RIFCSPHIGHO2_02_FULL_39_11</name>
    <dbReference type="NCBI Taxonomy" id="1798382"/>
    <lineage>
        <taxon>Bacteria</taxon>
        <taxon>Candidatus Gottesmaniibacteriota</taxon>
    </lineage>
</organism>
<accession>A0A1F5ZU04</accession>
<protein>
    <recommendedName>
        <fullName evidence="6">O-antigen ligase-related domain-containing protein</fullName>
    </recommendedName>
</protein>
<dbReference type="GO" id="GO:0016020">
    <property type="term" value="C:membrane"/>
    <property type="evidence" value="ECO:0007669"/>
    <property type="project" value="UniProtKB-SubCell"/>
</dbReference>
<evidence type="ECO:0000259" key="6">
    <source>
        <dbReference type="Pfam" id="PF04932"/>
    </source>
</evidence>
<keyword evidence="4 5" id="KW-0472">Membrane</keyword>
<evidence type="ECO:0000313" key="8">
    <source>
        <dbReference type="Proteomes" id="UP000176923"/>
    </source>
</evidence>
<keyword evidence="3 5" id="KW-1133">Transmembrane helix</keyword>
<dbReference type="AlphaFoldDB" id="A0A1F5ZU04"/>
<evidence type="ECO:0000313" key="7">
    <source>
        <dbReference type="EMBL" id="OGG15602.1"/>
    </source>
</evidence>
<feature type="transmembrane region" description="Helical" evidence="5">
    <location>
        <begin position="12"/>
        <end position="30"/>
    </location>
</feature>
<evidence type="ECO:0000256" key="1">
    <source>
        <dbReference type="ARBA" id="ARBA00004141"/>
    </source>
</evidence>
<sequence length="395" mass="46457">MPVFSFFNSHTISQIIILILFVIIISKPDLRSSLLPINKTLKILLFVFFLSQSLSIINAVNIDEFLSVYKNLTVGFIFFIVAIVEINSRDHIKKIIQIFVISIVVNLSAQLIYYFGQDSMVNVLQVFLYPKYWEVVKLNLIRDRFFIEMQEPALIPILIYLGIKSPSKKYTFFYFLLWILEIFLSTISNFRSLFFMAIVSTYISLFYMVKKIKYSLFLTSLLIMVFIITGYISAFYANRNTIDRIVFATKEETQTLISRIDLWKYSLDLGKAFSLTGVGLGNFYEYLPFKYHHTGTTNPNQIKLNFLSSHNPHNIIFELLSETGFIGLCSYIFLLIYFIRTDKDIFSNKKKEIYPFIISFWTLFLYAAWNPAFTTSFWILFWVLRVLIINYNRNE</sequence>
<evidence type="ECO:0000256" key="5">
    <source>
        <dbReference type="SAM" id="Phobius"/>
    </source>
</evidence>
<proteinExistence type="predicted"/>
<gene>
    <name evidence="7" type="ORF">A3D77_02805</name>
</gene>
<feature type="transmembrane region" description="Helical" evidence="5">
    <location>
        <begin position="68"/>
        <end position="86"/>
    </location>
</feature>
<dbReference type="PANTHER" id="PTHR37422">
    <property type="entry name" value="TEICHURONIC ACID BIOSYNTHESIS PROTEIN TUAE"/>
    <property type="match status" value="1"/>
</dbReference>
<feature type="domain" description="O-antigen ligase-related" evidence="6">
    <location>
        <begin position="187"/>
        <end position="331"/>
    </location>
</feature>
<feature type="transmembrane region" description="Helical" evidence="5">
    <location>
        <begin position="42"/>
        <end position="62"/>
    </location>
</feature>
<comment type="caution">
    <text evidence="7">The sequence shown here is derived from an EMBL/GenBank/DDBJ whole genome shotgun (WGS) entry which is preliminary data.</text>
</comment>
<dbReference type="PANTHER" id="PTHR37422:SF17">
    <property type="entry name" value="O-ANTIGEN LIGASE"/>
    <property type="match status" value="1"/>
</dbReference>
<dbReference type="Proteomes" id="UP000176923">
    <property type="component" value="Unassembled WGS sequence"/>
</dbReference>
<reference evidence="7 8" key="1">
    <citation type="journal article" date="2016" name="Nat. Commun.">
        <title>Thousands of microbial genomes shed light on interconnected biogeochemical processes in an aquifer system.</title>
        <authorList>
            <person name="Anantharaman K."/>
            <person name="Brown C.T."/>
            <person name="Hug L.A."/>
            <person name="Sharon I."/>
            <person name="Castelle C.J."/>
            <person name="Probst A.J."/>
            <person name="Thomas B.C."/>
            <person name="Singh A."/>
            <person name="Wilkins M.J."/>
            <person name="Karaoz U."/>
            <person name="Brodie E.L."/>
            <person name="Williams K.H."/>
            <person name="Hubbard S.S."/>
            <person name="Banfield J.F."/>
        </authorList>
    </citation>
    <scope>NUCLEOTIDE SEQUENCE [LARGE SCALE GENOMIC DNA]</scope>
</reference>
<feature type="transmembrane region" description="Helical" evidence="5">
    <location>
        <begin position="98"/>
        <end position="116"/>
    </location>
</feature>
<feature type="transmembrane region" description="Helical" evidence="5">
    <location>
        <begin position="315"/>
        <end position="340"/>
    </location>
</feature>
<comment type="subcellular location">
    <subcellularLocation>
        <location evidence="1">Membrane</location>
        <topology evidence="1">Multi-pass membrane protein</topology>
    </subcellularLocation>
</comment>
<feature type="transmembrane region" description="Helical" evidence="5">
    <location>
        <begin position="216"/>
        <end position="237"/>
    </location>
</feature>
<dbReference type="Pfam" id="PF04932">
    <property type="entry name" value="Wzy_C"/>
    <property type="match status" value="1"/>
</dbReference>
<evidence type="ECO:0000256" key="3">
    <source>
        <dbReference type="ARBA" id="ARBA00022989"/>
    </source>
</evidence>
<name>A0A1F5ZU04_9BACT</name>
<dbReference type="EMBL" id="MFJL01000022">
    <property type="protein sequence ID" value="OGG15602.1"/>
    <property type="molecule type" value="Genomic_DNA"/>
</dbReference>
<evidence type="ECO:0000256" key="4">
    <source>
        <dbReference type="ARBA" id="ARBA00023136"/>
    </source>
</evidence>
<feature type="transmembrane region" description="Helical" evidence="5">
    <location>
        <begin position="170"/>
        <end position="187"/>
    </location>
</feature>
<dbReference type="STRING" id="1798382.A3D77_02805"/>
<evidence type="ECO:0000256" key="2">
    <source>
        <dbReference type="ARBA" id="ARBA00022692"/>
    </source>
</evidence>
<dbReference type="InterPro" id="IPR051533">
    <property type="entry name" value="WaaL-like"/>
</dbReference>